<dbReference type="EMBL" id="JADEYR010000002">
    <property type="protein sequence ID" value="MBE9403423.1"/>
    <property type="molecule type" value="Genomic_DNA"/>
</dbReference>
<dbReference type="InterPro" id="IPR036388">
    <property type="entry name" value="WH-like_DNA-bd_sf"/>
</dbReference>
<keyword evidence="1" id="KW-0175">Coiled coil</keyword>
<dbReference type="Proteomes" id="UP000644727">
    <property type="component" value="Unassembled WGS sequence"/>
</dbReference>
<evidence type="ECO:0000256" key="1">
    <source>
        <dbReference type="SAM" id="Coils"/>
    </source>
</evidence>
<accession>A0ABR9W271</accession>
<evidence type="ECO:0000313" key="2">
    <source>
        <dbReference type="EMBL" id="MBE9403423.1"/>
    </source>
</evidence>
<comment type="caution">
    <text evidence="2">The sequence shown here is derived from an EMBL/GenBank/DDBJ whole genome shotgun (WGS) entry which is preliminary data.</text>
</comment>
<sequence length="123" mass="14220">MPLLFESGRMDRQPWKIDSQLRVRCVRLVREHQQEYPTLTAAVTAVARQEGVSRESARRWLAQAEVDDGTRPGITSEESAEVERLKAENKRLREDNEILRRASIFFAGELVPRKRGVPPPRNR</sequence>
<evidence type="ECO:0008006" key="4">
    <source>
        <dbReference type="Google" id="ProtNLM"/>
    </source>
</evidence>
<keyword evidence="3" id="KW-1185">Reference proteome</keyword>
<name>A0ABR9W271_9MICO</name>
<protein>
    <recommendedName>
        <fullName evidence="4">Transposase</fullName>
    </recommendedName>
</protein>
<organism evidence="2 3">
    <name type="scientific">Brachybacterium epidermidis</name>
    <dbReference type="NCBI Taxonomy" id="2781983"/>
    <lineage>
        <taxon>Bacteria</taxon>
        <taxon>Bacillati</taxon>
        <taxon>Actinomycetota</taxon>
        <taxon>Actinomycetes</taxon>
        <taxon>Micrococcales</taxon>
        <taxon>Dermabacteraceae</taxon>
        <taxon>Brachybacterium</taxon>
    </lineage>
</organism>
<dbReference type="SUPFAM" id="SSF46689">
    <property type="entry name" value="Homeodomain-like"/>
    <property type="match status" value="1"/>
</dbReference>
<dbReference type="Gene3D" id="1.10.10.10">
    <property type="entry name" value="Winged helix-like DNA-binding domain superfamily/Winged helix DNA-binding domain"/>
    <property type="match status" value="1"/>
</dbReference>
<dbReference type="InterPro" id="IPR009057">
    <property type="entry name" value="Homeodomain-like_sf"/>
</dbReference>
<evidence type="ECO:0000313" key="3">
    <source>
        <dbReference type="Proteomes" id="UP000644727"/>
    </source>
</evidence>
<feature type="coiled-coil region" evidence="1">
    <location>
        <begin position="75"/>
        <end position="102"/>
    </location>
</feature>
<reference evidence="2 3" key="1">
    <citation type="submission" date="2020-10" db="EMBL/GenBank/DDBJ databases">
        <title>Draft genome and description of Brachybacterium epidermidis sp nov.</title>
        <authorList>
            <person name="Boxberger M."/>
            <person name="La Scola B."/>
        </authorList>
    </citation>
    <scope>NUCLEOTIDE SEQUENCE [LARGE SCALE GENOMIC DNA]</scope>
    <source>
        <strain evidence="2 3">Marseille-Q2903</strain>
    </source>
</reference>
<gene>
    <name evidence="2" type="ORF">IOE58_04200</name>
</gene>
<proteinExistence type="predicted"/>